<evidence type="ECO:0000256" key="1">
    <source>
        <dbReference type="ARBA" id="ARBA00008791"/>
    </source>
</evidence>
<evidence type="ECO:0000313" key="4">
    <source>
        <dbReference type="Proteomes" id="UP001319121"/>
    </source>
</evidence>
<dbReference type="InterPro" id="IPR006015">
    <property type="entry name" value="Universal_stress_UspA"/>
</dbReference>
<dbReference type="PANTHER" id="PTHR46268">
    <property type="entry name" value="STRESS RESPONSE PROTEIN NHAX"/>
    <property type="match status" value="1"/>
</dbReference>
<dbReference type="EMBL" id="AP019536">
    <property type="protein sequence ID" value="BBJ00207.1"/>
    <property type="molecule type" value="Genomic_DNA"/>
</dbReference>
<dbReference type="Pfam" id="PF00582">
    <property type="entry name" value="Usp"/>
    <property type="match status" value="1"/>
</dbReference>
<dbReference type="PANTHER" id="PTHR46268:SF15">
    <property type="entry name" value="UNIVERSAL STRESS PROTEIN HP_0031"/>
    <property type="match status" value="1"/>
</dbReference>
<evidence type="ECO:0000313" key="3">
    <source>
        <dbReference type="EMBL" id="BBJ00207.1"/>
    </source>
</evidence>
<dbReference type="CDD" id="cd00293">
    <property type="entry name" value="USP-like"/>
    <property type="match status" value="1"/>
</dbReference>
<dbReference type="SUPFAM" id="SSF52402">
    <property type="entry name" value="Adenine nucleotide alpha hydrolases-like"/>
    <property type="match status" value="1"/>
</dbReference>
<sequence length="150" mass="15956">MYKRIVVAVDGSSTSDLALGEALKLAGEGRSQLLLLHVSEDSSLAWSGGDWMVGSPPVVSPEFFEELGQQILAHALDRVRNAGLNAELRRVDDAGQRVGNVIAKEAQDWEADLIVVGSHGRKGLDRFLLGSVAEGVMRAATVPVLLVRGA</sequence>
<dbReference type="KEGG" id="fku:FGKAn22_18990"/>
<evidence type="ECO:0000259" key="2">
    <source>
        <dbReference type="Pfam" id="PF00582"/>
    </source>
</evidence>
<organism evidence="3 4">
    <name type="scientific">Ferrigenium kumadai</name>
    <dbReference type="NCBI Taxonomy" id="1682490"/>
    <lineage>
        <taxon>Bacteria</taxon>
        <taxon>Pseudomonadati</taxon>
        <taxon>Pseudomonadota</taxon>
        <taxon>Betaproteobacteria</taxon>
        <taxon>Nitrosomonadales</taxon>
        <taxon>Gallionellaceae</taxon>
        <taxon>Ferrigenium</taxon>
    </lineage>
</organism>
<name>A0AAN1W0Y1_9PROT</name>
<dbReference type="RefSeq" id="WP_212785456.1">
    <property type="nucleotide sequence ID" value="NZ_AP019536.1"/>
</dbReference>
<dbReference type="Gene3D" id="3.40.50.620">
    <property type="entry name" value="HUPs"/>
    <property type="match status" value="1"/>
</dbReference>
<keyword evidence="4" id="KW-1185">Reference proteome</keyword>
<reference evidence="3 4" key="1">
    <citation type="submission" date="2019-03" db="EMBL/GenBank/DDBJ databases">
        <title>Complete genome sequence of Ferrigenium kumadai strain An22, a microaerophilic iron-oxidizing bacterium isolated from a paddy field soil.</title>
        <authorList>
            <person name="Watanabe T."/>
            <person name="Asakawa S."/>
        </authorList>
    </citation>
    <scope>NUCLEOTIDE SEQUENCE [LARGE SCALE GENOMIC DNA]</scope>
    <source>
        <strain evidence="3 4">An22</strain>
    </source>
</reference>
<gene>
    <name evidence="3" type="ORF">FGKAn22_18990</name>
</gene>
<comment type="similarity">
    <text evidence="1">Belongs to the universal stress protein A family.</text>
</comment>
<feature type="domain" description="UspA" evidence="2">
    <location>
        <begin position="1"/>
        <end position="148"/>
    </location>
</feature>
<proteinExistence type="inferred from homology"/>
<dbReference type="InterPro" id="IPR014729">
    <property type="entry name" value="Rossmann-like_a/b/a_fold"/>
</dbReference>
<protein>
    <recommendedName>
        <fullName evidence="2">UspA domain-containing protein</fullName>
    </recommendedName>
</protein>
<dbReference type="PRINTS" id="PR01438">
    <property type="entry name" value="UNVRSLSTRESS"/>
</dbReference>
<accession>A0AAN1W0Y1</accession>
<dbReference type="InterPro" id="IPR006016">
    <property type="entry name" value="UspA"/>
</dbReference>
<dbReference type="Proteomes" id="UP001319121">
    <property type="component" value="Chromosome"/>
</dbReference>
<dbReference type="AlphaFoldDB" id="A0AAN1W0Y1"/>